<evidence type="ECO:0000313" key="3">
    <source>
        <dbReference type="Proteomes" id="UP000571950"/>
    </source>
</evidence>
<reference evidence="2 3" key="1">
    <citation type="submission" date="2020-08" db="EMBL/GenBank/DDBJ databases">
        <title>Genomic Encyclopedia of Type Strains, Phase IV (KMG-IV): sequencing the most valuable type-strain genomes for metagenomic binning, comparative biology and taxonomic classification.</title>
        <authorList>
            <person name="Goeker M."/>
        </authorList>
    </citation>
    <scope>NUCLEOTIDE SEQUENCE [LARGE SCALE GENOMIC DNA]</scope>
    <source>
        <strain evidence="2 3">DSM 26189</strain>
    </source>
</reference>
<evidence type="ECO:0000256" key="1">
    <source>
        <dbReference type="SAM" id="MobiDB-lite"/>
    </source>
</evidence>
<dbReference type="Proteomes" id="UP000571950">
    <property type="component" value="Unassembled WGS sequence"/>
</dbReference>
<proteinExistence type="predicted"/>
<evidence type="ECO:0000313" key="2">
    <source>
        <dbReference type="EMBL" id="MBB3928282.1"/>
    </source>
</evidence>
<comment type="caution">
    <text evidence="2">The sequence shown here is derived from an EMBL/GenBank/DDBJ whole genome shotgun (WGS) entry which is preliminary data.</text>
</comment>
<name>A0A7W6BR53_9SPHN</name>
<dbReference type="AlphaFoldDB" id="A0A7W6BR53"/>
<gene>
    <name evidence="2" type="ORF">GGR43_004026</name>
</gene>
<organism evidence="2 3">
    <name type="scientific">Sphingobium jiangsuense</name>
    <dbReference type="NCBI Taxonomy" id="870476"/>
    <lineage>
        <taxon>Bacteria</taxon>
        <taxon>Pseudomonadati</taxon>
        <taxon>Pseudomonadota</taxon>
        <taxon>Alphaproteobacteria</taxon>
        <taxon>Sphingomonadales</taxon>
        <taxon>Sphingomonadaceae</taxon>
        <taxon>Sphingobium</taxon>
    </lineage>
</organism>
<feature type="region of interest" description="Disordered" evidence="1">
    <location>
        <begin position="1"/>
        <end position="25"/>
    </location>
</feature>
<keyword evidence="3" id="KW-1185">Reference proteome</keyword>
<dbReference type="RefSeq" id="WP_281392548.1">
    <property type="nucleotide sequence ID" value="NZ_BSPS01000011.1"/>
</dbReference>
<dbReference type="EMBL" id="JACIDT010000021">
    <property type="protein sequence ID" value="MBB3928282.1"/>
    <property type="molecule type" value="Genomic_DNA"/>
</dbReference>
<protein>
    <submittedName>
        <fullName evidence="2">Uncharacterized protein</fullName>
    </submittedName>
</protein>
<sequence length="42" mass="4578">MVDSHARAPQPRRPAGGERGCRLLAGRSEKPIATGRMHLLLD</sequence>
<accession>A0A7W6BR53</accession>